<evidence type="ECO:0000313" key="2">
    <source>
        <dbReference type="EMBL" id="QHS91150.1"/>
    </source>
</evidence>
<dbReference type="InterPro" id="IPR001841">
    <property type="entry name" value="Znf_RING"/>
</dbReference>
<sequence>MTSIFASIKTFPPPENLNIPHIQIPQPTECHTTNVVNAPVSSTIQVYVPPLGSPRPNGASYSVLQKDGLQRRHGAFTFPSPDPTVASSTSSIALSNALLVASAAPSASVAISIPSPTSPIAPSSKCRRITTTFLDYCRVCEISLLNVAHGIYADVCKSCEDIQHRFRKGISFPACFICYCDAYHIHRNCNQAICKRCLRQHTLCPCCKVPIDKQ</sequence>
<dbReference type="PROSITE" id="PS50089">
    <property type="entry name" value="ZF_RING_2"/>
    <property type="match status" value="1"/>
</dbReference>
<name>A0A6C0BGE1_9ZZZZ</name>
<dbReference type="AlphaFoldDB" id="A0A6C0BGE1"/>
<organism evidence="2">
    <name type="scientific">viral metagenome</name>
    <dbReference type="NCBI Taxonomy" id="1070528"/>
    <lineage>
        <taxon>unclassified sequences</taxon>
        <taxon>metagenomes</taxon>
        <taxon>organismal metagenomes</taxon>
    </lineage>
</organism>
<evidence type="ECO:0000259" key="1">
    <source>
        <dbReference type="PROSITE" id="PS50089"/>
    </source>
</evidence>
<feature type="domain" description="RING-type" evidence="1">
    <location>
        <begin position="175"/>
        <end position="208"/>
    </location>
</feature>
<dbReference type="EMBL" id="MN739155">
    <property type="protein sequence ID" value="QHS91150.1"/>
    <property type="molecule type" value="Genomic_DNA"/>
</dbReference>
<protein>
    <recommendedName>
        <fullName evidence="1">RING-type domain-containing protein</fullName>
    </recommendedName>
</protein>
<reference evidence="2" key="1">
    <citation type="journal article" date="2020" name="Nature">
        <title>Giant virus diversity and host interactions through global metagenomics.</title>
        <authorList>
            <person name="Schulz F."/>
            <person name="Roux S."/>
            <person name="Paez-Espino D."/>
            <person name="Jungbluth S."/>
            <person name="Walsh D.A."/>
            <person name="Denef V.J."/>
            <person name="McMahon K.D."/>
            <person name="Konstantinidis K.T."/>
            <person name="Eloe-Fadrosh E.A."/>
            <person name="Kyrpides N.C."/>
            <person name="Woyke T."/>
        </authorList>
    </citation>
    <scope>NUCLEOTIDE SEQUENCE</scope>
    <source>
        <strain evidence="2">GVMAG-M-3300013004-44</strain>
    </source>
</reference>
<proteinExistence type="predicted"/>
<accession>A0A6C0BGE1</accession>